<sequence>MRGRLVPVNSNICSPLGIGTPERHRLDCLREAWKWDEKRLCRFFFKFLALLFGEFYVHLFCQDDQSSGEDLVKSIAKAGYDEDISKAL</sequence>
<protein>
    <submittedName>
        <fullName evidence="1">Uncharacterized protein</fullName>
    </submittedName>
</protein>
<comment type="caution">
    <text evidence="1">The sequence shown here is derived from an EMBL/GenBank/DDBJ whole genome shotgun (WGS) entry which is preliminary data.</text>
</comment>
<evidence type="ECO:0000313" key="1">
    <source>
        <dbReference type="EMBL" id="KAK5632673.1"/>
    </source>
</evidence>
<accession>A0AAN7UTG2</accession>
<organism evidence="1 2">
    <name type="scientific">Xylaria bambusicola</name>
    <dbReference type="NCBI Taxonomy" id="326684"/>
    <lineage>
        <taxon>Eukaryota</taxon>
        <taxon>Fungi</taxon>
        <taxon>Dikarya</taxon>
        <taxon>Ascomycota</taxon>
        <taxon>Pezizomycotina</taxon>
        <taxon>Sordariomycetes</taxon>
        <taxon>Xylariomycetidae</taxon>
        <taxon>Xylariales</taxon>
        <taxon>Xylariaceae</taxon>
        <taxon>Xylaria</taxon>
    </lineage>
</organism>
<reference evidence="1 2" key="1">
    <citation type="submission" date="2023-10" db="EMBL/GenBank/DDBJ databases">
        <title>Draft genome sequence of Xylaria bambusicola isolate GMP-LS, the root and basal stem rot pathogen of sugarcane in Indonesia.</title>
        <authorList>
            <person name="Selvaraj P."/>
            <person name="Muralishankar V."/>
            <person name="Muruganantham S."/>
            <person name="Sp S."/>
            <person name="Haryani S."/>
            <person name="Lau K.J.X."/>
            <person name="Naqvi N.I."/>
        </authorList>
    </citation>
    <scope>NUCLEOTIDE SEQUENCE [LARGE SCALE GENOMIC DNA]</scope>
    <source>
        <strain evidence="1">GMP-LS</strain>
    </source>
</reference>
<keyword evidence="2" id="KW-1185">Reference proteome</keyword>
<proteinExistence type="predicted"/>
<name>A0AAN7UTG2_9PEZI</name>
<dbReference type="AlphaFoldDB" id="A0AAN7UTG2"/>
<dbReference type="EMBL" id="JAWHQM010000026">
    <property type="protein sequence ID" value="KAK5632673.1"/>
    <property type="molecule type" value="Genomic_DNA"/>
</dbReference>
<dbReference type="Proteomes" id="UP001305414">
    <property type="component" value="Unassembled WGS sequence"/>
</dbReference>
<gene>
    <name evidence="1" type="ORF">RRF57_008387</name>
</gene>
<evidence type="ECO:0000313" key="2">
    <source>
        <dbReference type="Proteomes" id="UP001305414"/>
    </source>
</evidence>